<evidence type="ECO:0000313" key="3">
    <source>
        <dbReference type="Proteomes" id="UP000557872"/>
    </source>
</evidence>
<evidence type="ECO:0000313" key="2">
    <source>
        <dbReference type="EMBL" id="NWK55874.1"/>
    </source>
</evidence>
<reference evidence="2 3" key="1">
    <citation type="submission" date="2020-07" db="EMBL/GenBank/DDBJ databases">
        <title>Roseicoccus Jingziensis gen. nov., sp. nov., isolated from coastal seawater.</title>
        <authorList>
            <person name="Feng X."/>
        </authorList>
    </citation>
    <scope>NUCLEOTIDE SEQUENCE [LARGE SCALE GENOMIC DNA]</scope>
    <source>
        <strain evidence="2 3">N1E253</strain>
    </source>
</reference>
<sequence>MKTSFCNVFLMVFAAMVSSIGAQTLQPSWSYSYDETEAGKQIFSTTMNSGSDGSIAIVVNRSDGGGGPSQNQIFWLRANDDGTSPTTPLWTSGWLASNDYPSVVAVRKNHLVYATGSVLKSVTVDGAGVATESLVKTFSGVEEGGTLEFSLELARAPGFVYATSIHSDSKGFKLNAFKFTPAIPQVSEVATITSVSGNSLSISFRSQLGVNYQLQSSTTLESNSWQDVGSPVAGNGATQTFNQTIAVPKLFFRIVAL</sequence>
<gene>
    <name evidence="2" type="ORF">HW115_09645</name>
</gene>
<protein>
    <submittedName>
        <fullName evidence="2">Uncharacterized protein</fullName>
    </submittedName>
</protein>
<dbReference type="Proteomes" id="UP000557872">
    <property type="component" value="Unassembled WGS sequence"/>
</dbReference>
<accession>A0A851GP08</accession>
<evidence type="ECO:0000256" key="1">
    <source>
        <dbReference type="SAM" id="SignalP"/>
    </source>
</evidence>
<keyword evidence="1" id="KW-0732">Signal</keyword>
<feature type="chain" id="PRO_5032579659" evidence="1">
    <location>
        <begin position="23"/>
        <end position="257"/>
    </location>
</feature>
<dbReference type="EMBL" id="JACBAZ010000003">
    <property type="protein sequence ID" value="NWK55874.1"/>
    <property type="molecule type" value="Genomic_DNA"/>
</dbReference>
<dbReference type="RefSeq" id="WP_178932411.1">
    <property type="nucleotide sequence ID" value="NZ_JACBAZ010000003.1"/>
</dbReference>
<feature type="signal peptide" evidence="1">
    <location>
        <begin position="1"/>
        <end position="22"/>
    </location>
</feature>
<dbReference type="AlphaFoldDB" id="A0A851GP08"/>
<comment type="caution">
    <text evidence="2">The sequence shown here is derived from an EMBL/GenBank/DDBJ whole genome shotgun (WGS) entry which is preliminary data.</text>
</comment>
<proteinExistence type="predicted"/>
<keyword evidence="3" id="KW-1185">Reference proteome</keyword>
<organism evidence="2 3">
    <name type="scientific">Oceaniferula marina</name>
    <dbReference type="NCBI Taxonomy" id="2748318"/>
    <lineage>
        <taxon>Bacteria</taxon>
        <taxon>Pseudomonadati</taxon>
        <taxon>Verrucomicrobiota</taxon>
        <taxon>Verrucomicrobiia</taxon>
        <taxon>Verrucomicrobiales</taxon>
        <taxon>Verrucomicrobiaceae</taxon>
        <taxon>Oceaniferula</taxon>
    </lineage>
</organism>
<name>A0A851GP08_9BACT</name>